<dbReference type="Proteomes" id="UP000265341">
    <property type="component" value="Unassembled WGS sequence"/>
</dbReference>
<proteinExistence type="predicted"/>
<dbReference type="RefSeq" id="WP_245969480.1">
    <property type="nucleotide sequence ID" value="NZ_QWLA01000005.1"/>
</dbReference>
<gene>
    <name evidence="1" type="ORF">Mrose_00544</name>
</gene>
<organism evidence="1 2">
    <name type="scientific">Calidithermus roseus</name>
    <dbReference type="NCBI Taxonomy" id="1644118"/>
    <lineage>
        <taxon>Bacteria</taxon>
        <taxon>Thermotogati</taxon>
        <taxon>Deinococcota</taxon>
        <taxon>Deinococci</taxon>
        <taxon>Thermales</taxon>
        <taxon>Thermaceae</taxon>
        <taxon>Calidithermus</taxon>
    </lineage>
</organism>
<dbReference type="AlphaFoldDB" id="A0A399EYR5"/>
<evidence type="ECO:0000313" key="1">
    <source>
        <dbReference type="EMBL" id="RIH89158.1"/>
    </source>
</evidence>
<protein>
    <submittedName>
        <fullName evidence="1">Uncharacterized protein</fullName>
    </submittedName>
</protein>
<comment type="caution">
    <text evidence="1">The sequence shown here is derived from an EMBL/GenBank/DDBJ whole genome shotgun (WGS) entry which is preliminary data.</text>
</comment>
<dbReference type="EMBL" id="QWLA01000005">
    <property type="protein sequence ID" value="RIH89158.1"/>
    <property type="molecule type" value="Genomic_DNA"/>
</dbReference>
<keyword evidence="2" id="KW-1185">Reference proteome</keyword>
<evidence type="ECO:0000313" key="2">
    <source>
        <dbReference type="Proteomes" id="UP000265341"/>
    </source>
</evidence>
<sequence>MEERYKKLTPVGDKPREMVTTDGYESLELYANAFMLDDDEVEALKRVIEEQERRKRERK</sequence>
<name>A0A399EYR5_9DEIN</name>
<reference evidence="1 2" key="1">
    <citation type="submission" date="2018-08" db="EMBL/GenBank/DDBJ databases">
        <title>Meiothermus roseus NBRC 110900 genome sequencing project.</title>
        <authorList>
            <person name="Da Costa M.S."/>
            <person name="Albuquerque L."/>
            <person name="Raposo P."/>
            <person name="Froufe H.J.C."/>
            <person name="Barroso C.S."/>
            <person name="Egas C."/>
        </authorList>
    </citation>
    <scope>NUCLEOTIDE SEQUENCE [LARGE SCALE GENOMIC DNA]</scope>
    <source>
        <strain evidence="1 2">NBRC 110900</strain>
    </source>
</reference>
<accession>A0A399EYR5</accession>